<dbReference type="Proteomes" id="UP000005239">
    <property type="component" value="Unassembled WGS sequence"/>
</dbReference>
<evidence type="ECO:0000256" key="2">
    <source>
        <dbReference type="SAM" id="MobiDB-lite"/>
    </source>
</evidence>
<protein>
    <recommendedName>
        <fullName evidence="3">C2H2-type domain-containing protein</fullName>
    </recommendedName>
</protein>
<dbReference type="AlphaFoldDB" id="A0A8R1UMB5"/>
<dbReference type="SMART" id="SM00355">
    <property type="entry name" value="ZnF_C2H2"/>
    <property type="match status" value="10"/>
</dbReference>
<feature type="domain" description="C2H2-type" evidence="3">
    <location>
        <begin position="350"/>
        <end position="378"/>
    </location>
</feature>
<dbReference type="SUPFAM" id="SSF57667">
    <property type="entry name" value="beta-beta-alpha zinc fingers"/>
    <property type="match status" value="2"/>
</dbReference>
<dbReference type="InterPro" id="IPR036236">
    <property type="entry name" value="Znf_C2H2_sf"/>
</dbReference>
<sequence length="493" mass="57439">MESARETSTSRVDEDWIDWNEHESKFVRNAVLKGDGEENHYQIEVLKMRSIDEARKDDVNRGEEEEEEEDEEDDYPMNSCNEMNNGKSKDDNPSWVFIDYRDNENRFMFSCLCNNCEWKGEDDTELSAHLQAHIHVEYESKIEDKLERGGGCEEDGFAHPLFIACPVPYCNRAFSIHSMTCMCSHMFMHSHHASLQKKGLIALQSKNEFVNIHSCGRSAKLFSVHPGDIHMCMWHNCDVSFVNVTEFFSHVLSHIQFIDDAHCLWDSCTHKFKHRSRLIPHVHYHIGYKAGACPFCGEVFSSFSKLYDHVSRRIEDKNEATEKKLCKLCRKVVPNEKSLRLHVKRHIANVRCPQCGVLFSSKHVLNRHCEALHSNIRPQLVCSFPNCTTVFTSNQKLMQHLKRHTENSISCPHCSLQFRWMKQLNKHINLHHNKDGLAQYVCHLCGSQYEEGSSLSRHLKIKHSVNIPQGFPRFQYKKCEDGRYRLQTDRPVI</sequence>
<dbReference type="PANTHER" id="PTHR21393:SF0">
    <property type="entry name" value="SMALL RIBOSOMAL SUBUNIT PROTEIN MS27"/>
    <property type="match status" value="1"/>
</dbReference>
<feature type="compositionally biased region" description="Acidic residues" evidence="2">
    <location>
        <begin position="63"/>
        <end position="75"/>
    </location>
</feature>
<evidence type="ECO:0000313" key="4">
    <source>
        <dbReference type="EnsemblMetazoa" id="PPA35632.1"/>
    </source>
</evidence>
<reference evidence="5" key="1">
    <citation type="journal article" date="2008" name="Nat. Genet.">
        <title>The Pristionchus pacificus genome provides a unique perspective on nematode lifestyle and parasitism.</title>
        <authorList>
            <person name="Dieterich C."/>
            <person name="Clifton S.W."/>
            <person name="Schuster L.N."/>
            <person name="Chinwalla A."/>
            <person name="Delehaunty K."/>
            <person name="Dinkelacker I."/>
            <person name="Fulton L."/>
            <person name="Fulton R."/>
            <person name="Godfrey J."/>
            <person name="Minx P."/>
            <person name="Mitreva M."/>
            <person name="Roeseler W."/>
            <person name="Tian H."/>
            <person name="Witte H."/>
            <person name="Yang S.P."/>
            <person name="Wilson R.K."/>
            <person name="Sommer R.J."/>
        </authorList>
    </citation>
    <scope>NUCLEOTIDE SEQUENCE [LARGE SCALE GENOMIC DNA]</scope>
    <source>
        <strain evidence="5">PS312</strain>
    </source>
</reference>
<keyword evidence="5" id="KW-1185">Reference proteome</keyword>
<dbReference type="PROSITE" id="PS50157">
    <property type="entry name" value="ZINC_FINGER_C2H2_2"/>
    <property type="match status" value="5"/>
</dbReference>
<evidence type="ECO:0000259" key="3">
    <source>
        <dbReference type="PROSITE" id="PS50157"/>
    </source>
</evidence>
<evidence type="ECO:0000256" key="1">
    <source>
        <dbReference type="PROSITE-ProRule" id="PRU00042"/>
    </source>
</evidence>
<dbReference type="GO" id="GO:0008270">
    <property type="term" value="F:zinc ion binding"/>
    <property type="evidence" value="ECO:0007669"/>
    <property type="project" value="UniProtKB-KW"/>
</dbReference>
<feature type="compositionally biased region" description="Basic and acidic residues" evidence="2">
    <location>
        <begin position="52"/>
        <end position="62"/>
    </location>
</feature>
<feature type="region of interest" description="Disordered" evidence="2">
    <location>
        <begin position="52"/>
        <end position="88"/>
    </location>
</feature>
<feature type="domain" description="C2H2-type" evidence="3">
    <location>
        <begin position="261"/>
        <end position="290"/>
    </location>
</feature>
<dbReference type="InterPro" id="IPR019266">
    <property type="entry name" value="Ribosomal_mS27"/>
</dbReference>
<dbReference type="EnsemblMetazoa" id="PPA35632.1">
    <property type="protein sequence ID" value="PPA35632.1"/>
    <property type="gene ID" value="WBGene00274001"/>
</dbReference>
<reference evidence="4" key="2">
    <citation type="submission" date="2022-06" db="UniProtKB">
        <authorList>
            <consortium name="EnsemblMetazoa"/>
        </authorList>
    </citation>
    <scope>IDENTIFICATION</scope>
    <source>
        <strain evidence="4">PS312</strain>
    </source>
</reference>
<name>A0A8R1UMB5_PRIPA</name>
<dbReference type="InterPro" id="IPR013087">
    <property type="entry name" value="Znf_C2H2_type"/>
</dbReference>
<accession>A0A8R1UMB5</accession>
<feature type="domain" description="C2H2-type" evidence="3">
    <location>
        <begin position="409"/>
        <end position="436"/>
    </location>
</feature>
<organism evidence="4 5">
    <name type="scientific">Pristionchus pacificus</name>
    <name type="common">Parasitic nematode worm</name>
    <dbReference type="NCBI Taxonomy" id="54126"/>
    <lineage>
        <taxon>Eukaryota</taxon>
        <taxon>Metazoa</taxon>
        <taxon>Ecdysozoa</taxon>
        <taxon>Nematoda</taxon>
        <taxon>Chromadorea</taxon>
        <taxon>Rhabditida</taxon>
        <taxon>Rhabditina</taxon>
        <taxon>Diplogasteromorpha</taxon>
        <taxon>Diplogasteroidea</taxon>
        <taxon>Neodiplogasteridae</taxon>
        <taxon>Pristionchus</taxon>
    </lineage>
</organism>
<feature type="domain" description="C2H2-type" evidence="3">
    <location>
        <begin position="440"/>
        <end position="468"/>
    </location>
</feature>
<feature type="domain" description="C2H2-type" evidence="3">
    <location>
        <begin position="380"/>
        <end position="409"/>
    </location>
</feature>
<dbReference type="GO" id="GO:0005739">
    <property type="term" value="C:mitochondrion"/>
    <property type="evidence" value="ECO:0000318"/>
    <property type="project" value="GO_Central"/>
</dbReference>
<proteinExistence type="predicted"/>
<keyword evidence="1" id="KW-0862">Zinc</keyword>
<dbReference type="Gene3D" id="3.30.160.60">
    <property type="entry name" value="Classic Zinc Finger"/>
    <property type="match status" value="4"/>
</dbReference>
<keyword evidence="1" id="KW-0863">Zinc-finger</keyword>
<dbReference type="PROSITE" id="PS00028">
    <property type="entry name" value="ZINC_FINGER_C2H2_1"/>
    <property type="match status" value="6"/>
</dbReference>
<dbReference type="PANTHER" id="PTHR21393">
    <property type="entry name" value="MITOCHONDRIAL 28S RIBOSOMAL PROTEIN S27"/>
    <property type="match status" value="1"/>
</dbReference>
<dbReference type="OrthoDB" id="10039931at2759"/>
<evidence type="ECO:0000313" key="5">
    <source>
        <dbReference type="Proteomes" id="UP000005239"/>
    </source>
</evidence>
<gene>
    <name evidence="4" type="primary">WBGene00274001</name>
</gene>
<keyword evidence="1" id="KW-0479">Metal-binding</keyword>